<dbReference type="InterPro" id="IPR036388">
    <property type="entry name" value="WH-like_DNA-bd_sf"/>
</dbReference>
<evidence type="ECO:0000256" key="3">
    <source>
        <dbReference type="ARBA" id="ARBA00023125"/>
    </source>
</evidence>
<reference evidence="6 7" key="1">
    <citation type="submission" date="2023-10" db="EMBL/GenBank/DDBJ databases">
        <title>Noviherbaspirillum sp. CPCC 100848 genome assembly.</title>
        <authorList>
            <person name="Li X.Y."/>
            <person name="Fang X.M."/>
        </authorList>
    </citation>
    <scope>NUCLEOTIDE SEQUENCE [LARGE SCALE GENOMIC DNA]</scope>
    <source>
        <strain evidence="6 7">CPCC 100848</strain>
    </source>
</reference>
<keyword evidence="2" id="KW-0805">Transcription regulation</keyword>
<feature type="domain" description="HTH lysR-type" evidence="5">
    <location>
        <begin position="1"/>
        <end position="59"/>
    </location>
</feature>
<dbReference type="SUPFAM" id="SSF53850">
    <property type="entry name" value="Periplasmic binding protein-like II"/>
    <property type="match status" value="1"/>
</dbReference>
<dbReference type="InterPro" id="IPR036390">
    <property type="entry name" value="WH_DNA-bd_sf"/>
</dbReference>
<evidence type="ECO:0000256" key="1">
    <source>
        <dbReference type="ARBA" id="ARBA00009437"/>
    </source>
</evidence>
<dbReference type="Proteomes" id="UP001352263">
    <property type="component" value="Unassembled WGS sequence"/>
</dbReference>
<keyword evidence="4" id="KW-0804">Transcription</keyword>
<comment type="similarity">
    <text evidence="1">Belongs to the LysR transcriptional regulatory family.</text>
</comment>
<dbReference type="CDD" id="cd08422">
    <property type="entry name" value="PBP2_CrgA_like"/>
    <property type="match status" value="1"/>
</dbReference>
<dbReference type="PANTHER" id="PTHR30537:SF5">
    <property type="entry name" value="HTH-TYPE TRANSCRIPTIONAL ACTIVATOR TTDR-RELATED"/>
    <property type="match status" value="1"/>
</dbReference>
<proteinExistence type="inferred from homology"/>
<dbReference type="Pfam" id="PF03466">
    <property type="entry name" value="LysR_substrate"/>
    <property type="match status" value="1"/>
</dbReference>
<dbReference type="InterPro" id="IPR000847">
    <property type="entry name" value="LysR_HTH_N"/>
</dbReference>
<keyword evidence="7" id="KW-1185">Reference proteome</keyword>
<keyword evidence="3" id="KW-0238">DNA-binding</keyword>
<accession>A0ABU6JD79</accession>
<dbReference type="InterPro" id="IPR058163">
    <property type="entry name" value="LysR-type_TF_proteobact-type"/>
</dbReference>
<dbReference type="EMBL" id="JAWIIV010000020">
    <property type="protein sequence ID" value="MEC4721598.1"/>
    <property type="molecule type" value="Genomic_DNA"/>
</dbReference>
<evidence type="ECO:0000313" key="6">
    <source>
        <dbReference type="EMBL" id="MEC4721598.1"/>
    </source>
</evidence>
<protein>
    <submittedName>
        <fullName evidence="6">LysR substrate-binding domain-containing protein</fullName>
    </submittedName>
</protein>
<sequence length="296" mass="32674">MDHFNRMSTFVRVVADGSFSAAARRLRVSSAAVGKQIQLLEGWLGTRLFDRTTRRLRLTEAGVAFHERCIRILEDLEEAQRAAGALQAQPKGHLRISSPVSFSTLHLGGLLAGFLNAYPDISVEMELNDRMVNLVEEGFDLAIRIGNLPDSNLAARRIGRSRFVLCAAPGYLKRRGVPRRPVDLLKHDCVEYALGQQEWHFTSPSGKSETVDVAARLRANNGTMLNAAVAEGFGVLYVPSFIAGRDIEAGRLIPLLPSYKTKELGIYAVYPAGRHVPAKVRVFIDFATAYFEAASY</sequence>
<dbReference type="InterPro" id="IPR005119">
    <property type="entry name" value="LysR_subst-bd"/>
</dbReference>
<evidence type="ECO:0000313" key="7">
    <source>
        <dbReference type="Proteomes" id="UP001352263"/>
    </source>
</evidence>
<dbReference type="PRINTS" id="PR00039">
    <property type="entry name" value="HTHLYSR"/>
</dbReference>
<evidence type="ECO:0000259" key="5">
    <source>
        <dbReference type="PROSITE" id="PS50931"/>
    </source>
</evidence>
<dbReference type="PANTHER" id="PTHR30537">
    <property type="entry name" value="HTH-TYPE TRANSCRIPTIONAL REGULATOR"/>
    <property type="match status" value="1"/>
</dbReference>
<evidence type="ECO:0000256" key="2">
    <source>
        <dbReference type="ARBA" id="ARBA00023015"/>
    </source>
</evidence>
<dbReference type="SUPFAM" id="SSF46785">
    <property type="entry name" value="Winged helix' DNA-binding domain"/>
    <property type="match status" value="1"/>
</dbReference>
<gene>
    <name evidence="6" type="ORF">RY831_20740</name>
</gene>
<dbReference type="Gene3D" id="1.10.10.10">
    <property type="entry name" value="Winged helix-like DNA-binding domain superfamily/Winged helix DNA-binding domain"/>
    <property type="match status" value="1"/>
</dbReference>
<name>A0ABU6JD79_9BURK</name>
<evidence type="ECO:0000256" key="4">
    <source>
        <dbReference type="ARBA" id="ARBA00023163"/>
    </source>
</evidence>
<dbReference type="RefSeq" id="WP_326508286.1">
    <property type="nucleotide sequence ID" value="NZ_JAWIIV010000020.1"/>
</dbReference>
<dbReference type="Pfam" id="PF00126">
    <property type="entry name" value="HTH_1"/>
    <property type="match status" value="1"/>
</dbReference>
<dbReference type="PROSITE" id="PS50931">
    <property type="entry name" value="HTH_LYSR"/>
    <property type="match status" value="1"/>
</dbReference>
<organism evidence="6 7">
    <name type="scientific">Noviherbaspirillum album</name>
    <dbReference type="NCBI Taxonomy" id="3080276"/>
    <lineage>
        <taxon>Bacteria</taxon>
        <taxon>Pseudomonadati</taxon>
        <taxon>Pseudomonadota</taxon>
        <taxon>Betaproteobacteria</taxon>
        <taxon>Burkholderiales</taxon>
        <taxon>Oxalobacteraceae</taxon>
        <taxon>Noviherbaspirillum</taxon>
    </lineage>
</organism>
<dbReference type="Gene3D" id="3.40.190.290">
    <property type="match status" value="1"/>
</dbReference>
<comment type="caution">
    <text evidence="6">The sequence shown here is derived from an EMBL/GenBank/DDBJ whole genome shotgun (WGS) entry which is preliminary data.</text>
</comment>